<feature type="transmembrane region" description="Helical" evidence="1">
    <location>
        <begin position="298"/>
        <end position="322"/>
    </location>
</feature>
<dbReference type="EMBL" id="JBJHQH010000007">
    <property type="protein sequence ID" value="MFK9092153.1"/>
    <property type="molecule type" value="Genomic_DNA"/>
</dbReference>
<dbReference type="Proteomes" id="UP001623041">
    <property type="component" value="Unassembled WGS sequence"/>
</dbReference>
<proteinExistence type="predicted"/>
<keyword evidence="4" id="KW-1185">Reference proteome</keyword>
<dbReference type="PANTHER" id="PTHR30590:SF3">
    <property type="entry name" value="HYPOTHETICAL MEMBRANE SPANNING PROTEIN"/>
    <property type="match status" value="1"/>
</dbReference>
<feature type="transmembrane region" description="Helical" evidence="1">
    <location>
        <begin position="120"/>
        <end position="137"/>
    </location>
</feature>
<evidence type="ECO:0000313" key="3">
    <source>
        <dbReference type="EMBL" id="MFK9092153.1"/>
    </source>
</evidence>
<evidence type="ECO:0000259" key="2">
    <source>
        <dbReference type="Pfam" id="PF04235"/>
    </source>
</evidence>
<comment type="caution">
    <text evidence="3">The sequence shown here is derived from an EMBL/GenBank/DDBJ whole genome shotgun (WGS) entry which is preliminary data.</text>
</comment>
<feature type="transmembrane region" description="Helical" evidence="1">
    <location>
        <begin position="229"/>
        <end position="252"/>
    </location>
</feature>
<feature type="transmembrane region" description="Helical" evidence="1">
    <location>
        <begin position="56"/>
        <end position="83"/>
    </location>
</feature>
<dbReference type="PANTHER" id="PTHR30590">
    <property type="entry name" value="INNER MEMBRANE PROTEIN"/>
    <property type="match status" value="1"/>
</dbReference>
<sequence length="349" mass="39881">MGGGRSISTKKVINVNGRIDTLDYLRGFALMGIILVNIIPLLSVNLPSPSTKDVSYWMFLYLFVEGRFYTIFTFLFGVGFYIFITRANAKGKNGYVLFLRRMIALLIMGLVHVRFHPGEALMVYAICGLLILPFYKAHKVVNLVFGTAMLIVLTIFSFKLFMVIPLMLLGIAAGQFHLFEELTKKRNKIILFTSIMLGLSILGLIYQYQYAPIAFGNGSEVDFLMTQRFLNIGISIGPIISAFYVGLLVLLLQSSFFQKVLSPLKSYGRMALTNYISQTAFIYLAGNMLNLFNNITYIQSLYVCLTIYIIQLIFTTIWLHFFRFGPLEWIWRVVTYLETPPLRKRDKII</sequence>
<feature type="domain" description="DUF418" evidence="2">
    <location>
        <begin position="174"/>
        <end position="337"/>
    </location>
</feature>
<gene>
    <name evidence="3" type="ORF">ACJEBI_11755</name>
</gene>
<keyword evidence="1" id="KW-1133">Transmembrane helix</keyword>
<evidence type="ECO:0000313" key="4">
    <source>
        <dbReference type="Proteomes" id="UP001623041"/>
    </source>
</evidence>
<protein>
    <submittedName>
        <fullName evidence="3">DUF418 domain-containing protein</fullName>
    </submittedName>
</protein>
<evidence type="ECO:0000256" key="1">
    <source>
        <dbReference type="SAM" id="Phobius"/>
    </source>
</evidence>
<feature type="transmembrane region" description="Helical" evidence="1">
    <location>
        <begin position="143"/>
        <end position="168"/>
    </location>
</feature>
<keyword evidence="1" id="KW-0472">Membrane</keyword>
<reference evidence="3 4" key="1">
    <citation type="submission" date="2024-11" db="EMBL/GenBank/DDBJ databases">
        <authorList>
            <person name="Lucas J.A."/>
        </authorList>
    </citation>
    <scope>NUCLEOTIDE SEQUENCE [LARGE SCALE GENOMIC DNA]</scope>
    <source>
        <strain evidence="3 4">Z 5.4</strain>
    </source>
</reference>
<keyword evidence="1" id="KW-0812">Transmembrane</keyword>
<feature type="transmembrane region" description="Helical" evidence="1">
    <location>
        <begin position="272"/>
        <end position="292"/>
    </location>
</feature>
<name>A0ABW8RFU4_9BACI</name>
<dbReference type="RefSeq" id="WP_406580757.1">
    <property type="nucleotide sequence ID" value="NZ_JBJHQH010000007.1"/>
</dbReference>
<feature type="transmembrane region" description="Helical" evidence="1">
    <location>
        <begin position="95"/>
        <end position="113"/>
    </location>
</feature>
<feature type="transmembrane region" description="Helical" evidence="1">
    <location>
        <begin position="24"/>
        <end position="44"/>
    </location>
</feature>
<dbReference type="Pfam" id="PF04235">
    <property type="entry name" value="DUF418"/>
    <property type="match status" value="1"/>
</dbReference>
<dbReference type="InterPro" id="IPR052529">
    <property type="entry name" value="Bact_Transport_Assoc"/>
</dbReference>
<feature type="transmembrane region" description="Helical" evidence="1">
    <location>
        <begin position="189"/>
        <end position="209"/>
    </location>
</feature>
<dbReference type="InterPro" id="IPR007349">
    <property type="entry name" value="DUF418"/>
</dbReference>
<accession>A0ABW8RFU4</accession>
<organism evidence="3 4">
    <name type="scientific">Bacillus salipaludis</name>
    <dbReference type="NCBI Taxonomy" id="2547811"/>
    <lineage>
        <taxon>Bacteria</taxon>
        <taxon>Bacillati</taxon>
        <taxon>Bacillota</taxon>
        <taxon>Bacilli</taxon>
        <taxon>Bacillales</taxon>
        <taxon>Bacillaceae</taxon>
        <taxon>Bacillus</taxon>
    </lineage>
</organism>